<keyword evidence="2" id="KW-1185">Reference proteome</keyword>
<accession>A0A975R8U2</accession>
<protein>
    <recommendedName>
        <fullName evidence="3">DUF262 domain-containing protein</fullName>
    </recommendedName>
</protein>
<name>A0A975R8U2_9GAMM</name>
<reference evidence="1" key="1">
    <citation type="submission" date="2021-04" db="EMBL/GenBank/DDBJ databases">
        <title>Draft genome sequence data of methanotrophic Methylovulum sp. strain S1L and Methylomonas sp. strain S2AM isolated from boreal lake water columns.</title>
        <authorList>
            <person name="Rissanen A.J."/>
            <person name="Mangayil R."/>
            <person name="Svenning M.M."/>
            <person name="Khanongnuch R."/>
        </authorList>
    </citation>
    <scope>NUCLEOTIDE SEQUENCE</scope>
    <source>
        <strain evidence="1">S2AM</strain>
    </source>
</reference>
<evidence type="ECO:0008006" key="3">
    <source>
        <dbReference type="Google" id="ProtNLM"/>
    </source>
</evidence>
<dbReference type="EMBL" id="CP073754">
    <property type="protein sequence ID" value="QWF70382.1"/>
    <property type="molecule type" value="Genomic_DNA"/>
</dbReference>
<proteinExistence type="predicted"/>
<evidence type="ECO:0000313" key="1">
    <source>
        <dbReference type="EMBL" id="QWF70382.1"/>
    </source>
</evidence>
<evidence type="ECO:0000313" key="2">
    <source>
        <dbReference type="Proteomes" id="UP000676649"/>
    </source>
</evidence>
<organism evidence="1 2">
    <name type="scientific">Methylomonas paludis</name>
    <dbReference type="NCBI Taxonomy" id="1173101"/>
    <lineage>
        <taxon>Bacteria</taxon>
        <taxon>Pseudomonadati</taxon>
        <taxon>Pseudomonadota</taxon>
        <taxon>Gammaproteobacteria</taxon>
        <taxon>Methylococcales</taxon>
        <taxon>Methylococcaceae</taxon>
        <taxon>Methylomonas</taxon>
    </lineage>
</organism>
<dbReference type="Proteomes" id="UP000676649">
    <property type="component" value="Chromosome"/>
</dbReference>
<sequence>MKQHLHFHTLDIDRVIDGYVVTANTNYRIALKYFCPLIGRLDLQRDALKTKFYTRLEEDIIRGCVMPPITIALIHPFEQQADNVNESDIYSYIEEHIDNGFVLDGIQRLTTLQRAASQQNFDEDRPIHVNFILALSRDRLLYT</sequence>
<dbReference type="RefSeq" id="WP_215581485.1">
    <property type="nucleotide sequence ID" value="NZ_CP073754.1"/>
</dbReference>
<gene>
    <name evidence="1" type="ORF">KEF85_13710</name>
</gene>
<dbReference type="KEGG" id="mpad:KEF85_13710"/>
<dbReference type="AlphaFoldDB" id="A0A975R8U2"/>